<feature type="non-terminal residue" evidence="1">
    <location>
        <position position="1"/>
    </location>
</feature>
<proteinExistence type="evidence at transcript level"/>
<name>A1A6Y1_DROME</name>
<organism evidence="1">
    <name type="scientific">Drosophila melanogaster</name>
    <name type="common">Fruit fly</name>
    <dbReference type="NCBI Taxonomy" id="7227"/>
    <lineage>
        <taxon>Eukaryota</taxon>
        <taxon>Metazoa</taxon>
        <taxon>Ecdysozoa</taxon>
        <taxon>Arthropoda</taxon>
        <taxon>Hexapoda</taxon>
        <taxon>Insecta</taxon>
        <taxon>Pterygota</taxon>
        <taxon>Neoptera</taxon>
        <taxon>Endopterygota</taxon>
        <taxon>Diptera</taxon>
        <taxon>Brachycera</taxon>
        <taxon>Muscomorpha</taxon>
        <taxon>Ephydroidea</taxon>
        <taxon>Drosophilidae</taxon>
        <taxon>Drosophila</taxon>
        <taxon>Sophophora</taxon>
    </lineage>
</organism>
<reference evidence="1" key="1">
    <citation type="submission" date="2006-12" db="EMBL/GenBank/DDBJ databases">
        <authorList>
            <person name="Stapleton M."/>
            <person name="Carlson J."/>
            <person name="Frise E."/>
            <person name="Kapadia B."/>
            <person name="Park S."/>
            <person name="Wan K."/>
            <person name="Yu C."/>
            <person name="Celniker S."/>
        </authorList>
    </citation>
    <scope>NUCLEOTIDE SEQUENCE</scope>
</reference>
<evidence type="ECO:0000313" key="1">
    <source>
        <dbReference type="EMBL" id="ABL75711.1"/>
    </source>
</evidence>
<dbReference type="EMBL" id="BT029653">
    <property type="protein sequence ID" value="ABL75711.1"/>
    <property type="molecule type" value="mRNA"/>
</dbReference>
<sequence length="125" mass="13963">QLLSHTTNLLRDTRLGAACCVLGLFKDAKSLAMSFDPACCNRTHPSCLRILHNYSPETDSSGKLFSQRRGLPGNVELRRKVPQSRSHHVYQQTKGLLHAHAPDKEHSGCRVLHRVKVLWIGDSPS</sequence>
<dbReference type="AlphaFoldDB" id="A1A6Y1"/>
<accession>A1A6Y1</accession>
<protein>
    <submittedName>
        <fullName evidence="1">IP17237p</fullName>
    </submittedName>
</protein>